<evidence type="ECO:0000256" key="7">
    <source>
        <dbReference type="RuleBase" id="RU004301"/>
    </source>
</evidence>
<evidence type="ECO:0000256" key="5">
    <source>
        <dbReference type="ARBA" id="ARBA00040214"/>
    </source>
</evidence>
<dbReference type="InterPro" id="IPR036743">
    <property type="entry name" value="ARPC5_sf"/>
</dbReference>
<dbReference type="GO" id="GO:0030833">
    <property type="term" value="P:regulation of actin filament polymerization"/>
    <property type="evidence" value="ECO:0007669"/>
    <property type="project" value="InterPro"/>
</dbReference>
<dbReference type="InterPro" id="IPR006789">
    <property type="entry name" value="ARPC5"/>
</dbReference>
<dbReference type="SUPFAM" id="SSF69103">
    <property type="entry name" value="Arp2/3 complex 16 kDa subunit ARPC5"/>
    <property type="match status" value="1"/>
</dbReference>
<sequence>MSASTAALSGIPFRKVDIDQYDEDRVLPSELYQPDPRPPQQVLSDTQAKDRAVRGLLQRGDVAAALKECVREGEWPYGEDSVPEIVQAKQLALNLILSVLNSSRSTDIPALVATLEPAEQVTLMKYLYKAMENLGDSSGNVVLGWHEKLVEVAGIGCIVRVMTDRRRV</sequence>
<dbReference type="GO" id="GO:0034314">
    <property type="term" value="P:Arp2/3 complex-mediated actin nucleation"/>
    <property type="evidence" value="ECO:0007669"/>
    <property type="project" value="InterPro"/>
</dbReference>
<comment type="function">
    <text evidence="6">Functions as a component of the Arp2/3 complex which is involved in regulation of actin polymerization and together with an activating nucleation-promoting factor (NPF) mediates the formation of branched actin networks.</text>
</comment>
<protein>
    <recommendedName>
        <fullName evidence="5 7">Actin-related protein 2/3 complex subunit 5</fullName>
    </recommendedName>
</protein>
<dbReference type="Gene3D" id="1.25.40.190">
    <property type="entry name" value="Actin-related protein 2/3 complex subunit 5"/>
    <property type="match status" value="1"/>
</dbReference>
<evidence type="ECO:0000313" key="8">
    <source>
        <dbReference type="EMBL" id="CEQ41803.1"/>
    </source>
</evidence>
<proteinExistence type="inferred from homology"/>
<dbReference type="PANTHER" id="PTHR12644">
    <property type="entry name" value="ARP2/3 COMPLEX 16 KD SUBUNIT P16-ARC"/>
    <property type="match status" value="1"/>
</dbReference>
<dbReference type="FunFam" id="1.25.40.190:FF:000003">
    <property type="entry name" value="Actin-related protein 2/3 complex subunit 5"/>
    <property type="match status" value="1"/>
</dbReference>
<keyword evidence="9" id="KW-1185">Reference proteome</keyword>
<reference evidence="9" key="1">
    <citation type="submission" date="2015-02" db="EMBL/GenBank/DDBJ databases">
        <authorList>
            <person name="Gon?alves P."/>
        </authorList>
    </citation>
    <scope>NUCLEOTIDE SEQUENCE [LARGE SCALE GENOMIC DNA]</scope>
</reference>
<evidence type="ECO:0000256" key="3">
    <source>
        <dbReference type="ARBA" id="ARBA00022490"/>
    </source>
</evidence>
<comment type="function">
    <text evidence="7">Functions as component of the Arp2/3 complex which is involved in regulation of actin polymerization and together with an activating nucleation-promoting factor (NPF) mediates the formation of branched actin networks. Arp2/3 complex plays a critical role in the control of cell morphogenesis via the modulation of cell polarity development.</text>
</comment>
<evidence type="ECO:0000256" key="1">
    <source>
        <dbReference type="ARBA" id="ARBA00004245"/>
    </source>
</evidence>
<dbReference type="EMBL" id="CENE01000017">
    <property type="protein sequence ID" value="CEQ41803.1"/>
    <property type="molecule type" value="Genomic_DNA"/>
</dbReference>
<dbReference type="Pfam" id="PF04699">
    <property type="entry name" value="P16-Arc"/>
    <property type="match status" value="1"/>
</dbReference>
<accession>A0A0D6EPT3</accession>
<evidence type="ECO:0000256" key="6">
    <source>
        <dbReference type="ARBA" id="ARBA00060329"/>
    </source>
</evidence>
<dbReference type="GO" id="GO:0044396">
    <property type="term" value="P:actin cortical patch organization"/>
    <property type="evidence" value="ECO:0007669"/>
    <property type="project" value="UniProtKB-ARBA"/>
</dbReference>
<evidence type="ECO:0000256" key="4">
    <source>
        <dbReference type="ARBA" id="ARBA00023212"/>
    </source>
</evidence>
<evidence type="ECO:0000313" key="9">
    <source>
        <dbReference type="Proteomes" id="UP000243876"/>
    </source>
</evidence>
<dbReference type="PIRSF" id="PIRSF039096">
    <property type="entry name" value="p16-ARC"/>
    <property type="match status" value="1"/>
</dbReference>
<keyword evidence="4 7" id="KW-0206">Cytoskeleton</keyword>
<keyword evidence="3" id="KW-0963">Cytoplasm</keyword>
<dbReference type="OrthoDB" id="429520at2759"/>
<organism evidence="8 9">
    <name type="scientific">Sporidiobolus salmonicolor</name>
    <name type="common">Yeast-like fungus</name>
    <name type="synonym">Sporobolomyces salmonicolor</name>
    <dbReference type="NCBI Taxonomy" id="5005"/>
    <lineage>
        <taxon>Eukaryota</taxon>
        <taxon>Fungi</taxon>
        <taxon>Dikarya</taxon>
        <taxon>Basidiomycota</taxon>
        <taxon>Pucciniomycotina</taxon>
        <taxon>Microbotryomycetes</taxon>
        <taxon>Sporidiobolales</taxon>
        <taxon>Sporidiobolaceae</taxon>
        <taxon>Sporobolomyces</taxon>
    </lineage>
</organism>
<comment type="similarity">
    <text evidence="2 7">Belongs to the ARPC5 family.</text>
</comment>
<comment type="subcellular location">
    <subcellularLocation>
        <location evidence="1">Cytoplasm</location>
        <location evidence="1">Cytoskeleton</location>
    </subcellularLocation>
</comment>
<dbReference type="AlphaFoldDB" id="A0A0D6EPT3"/>
<evidence type="ECO:0000256" key="2">
    <source>
        <dbReference type="ARBA" id="ARBA00006084"/>
    </source>
</evidence>
<dbReference type="Proteomes" id="UP000243876">
    <property type="component" value="Unassembled WGS sequence"/>
</dbReference>
<gene>
    <name evidence="8" type="primary">SPOSA6832_03553</name>
</gene>
<dbReference type="GO" id="GO:0005885">
    <property type="term" value="C:Arp2/3 protein complex"/>
    <property type="evidence" value="ECO:0007669"/>
    <property type="project" value="InterPro"/>
</dbReference>
<name>A0A0D6EPT3_SPOSA</name>